<dbReference type="InterPro" id="IPR013587">
    <property type="entry name" value="Nitrate/nitrite_sensing"/>
</dbReference>
<protein>
    <recommendedName>
        <fullName evidence="2">histidine kinase</fullName>
        <ecNumber evidence="2">2.7.13.3</ecNumber>
    </recommendedName>
</protein>
<evidence type="ECO:0000313" key="8">
    <source>
        <dbReference type="EMBL" id="GGK81105.1"/>
    </source>
</evidence>
<evidence type="ECO:0000313" key="9">
    <source>
        <dbReference type="Proteomes" id="UP000627984"/>
    </source>
</evidence>
<dbReference type="Gene3D" id="3.30.565.10">
    <property type="entry name" value="Histidine kinase-like ATPase, C-terminal domain"/>
    <property type="match status" value="1"/>
</dbReference>
<dbReference type="EC" id="2.7.13.3" evidence="2"/>
<sequence length="800" mass="84825">MASSRSIRFKLSVLLVTPLASLVALWGFGAVVTVGDSVGLLNAGTLQETVAEPADDLVLALQREHLLSTEYMVTRSPADRGGLDAQRMITDQARARLRAESAVDAAQSIMSPRTKAHYDELMLRAGRIDELRVRIDQGRIGFIALSREFGLVPDAVRRFGNSLGSGDDPEVYQQARALAAIDQAKDFLSRERALGTGALALERPLSSGELSLFTQLSAKRVFLLEQGLAELGPELRGSVAEVASSPLHDRFSAMEKRLLDGATVSGVDWRSVTDQLDAAFQIAVTRSSAALADKAGPAVTATYVRAGVAGALGLVAVIVSLVVSYRVGRGLTRELAGLRRAAVELAEVRLPDVMERLRRGERVDAAAEAPPLEALGSTSEVHAVAAAFDSVQHRALDAAVEQARLREGVAHAFRNLARRKQGLLQRQLKLLDGMQRQAEDAETLEKLFTLDHLTTRMRRHAEGLVILSGGAAGRRWRSAVPMEDVLRGAAAQVEDYARVRIYPMPGGTLPGDAVADMMHLFAEIIENATVFSPPGGEVSIRGALVPRGFAVEIEDRGLGLTKERRDAINARLASPPEFDPAETDRLGFAVVGLLAARYGVGVTLRPSPYGGTAVTVLIPANLLGAPEPDPGPSEPSTAAHQASQAFSVHQVPSAPSAASGTDRVRLVGAAETAEAAETAVPAGYGEPAGLAGAPGSAGAGEPGLLGPAGEAVRVPAARAHPVMDARRTPQRRSGGLPRRVRQANLTPQLRQETEAIPEAETRVAEVEERSPEEARALLNSLQAGWRRGRSESEHNGGEGA</sequence>
<feature type="domain" description="Histidine kinase/HSP90-like ATPase" evidence="7">
    <location>
        <begin position="512"/>
        <end position="622"/>
    </location>
</feature>
<dbReference type="SMART" id="SM00387">
    <property type="entry name" value="HATPase_c"/>
    <property type="match status" value="1"/>
</dbReference>
<dbReference type="SUPFAM" id="SSF55874">
    <property type="entry name" value="ATPase domain of HSP90 chaperone/DNA topoisomerase II/histidine kinase"/>
    <property type="match status" value="1"/>
</dbReference>
<name>A0AA37BK61_9ACTN</name>
<feature type="compositionally biased region" description="Polar residues" evidence="6">
    <location>
        <begin position="634"/>
        <end position="647"/>
    </location>
</feature>
<dbReference type="GO" id="GO:0004673">
    <property type="term" value="F:protein histidine kinase activity"/>
    <property type="evidence" value="ECO:0007669"/>
    <property type="project" value="UniProtKB-EC"/>
</dbReference>
<evidence type="ECO:0000259" key="7">
    <source>
        <dbReference type="SMART" id="SM00387"/>
    </source>
</evidence>
<feature type="compositionally biased region" description="Basic and acidic residues" evidence="6">
    <location>
        <begin position="759"/>
        <end position="775"/>
    </location>
</feature>
<dbReference type="Proteomes" id="UP000627984">
    <property type="component" value="Unassembled WGS sequence"/>
</dbReference>
<reference evidence="8" key="2">
    <citation type="submission" date="2022-09" db="EMBL/GenBank/DDBJ databases">
        <authorList>
            <person name="Sun Q."/>
            <person name="Ohkuma M."/>
        </authorList>
    </citation>
    <scope>NUCLEOTIDE SEQUENCE</scope>
    <source>
        <strain evidence="8">JCM 3093</strain>
    </source>
</reference>
<keyword evidence="4" id="KW-0808">Transferase</keyword>
<evidence type="ECO:0000256" key="2">
    <source>
        <dbReference type="ARBA" id="ARBA00012438"/>
    </source>
</evidence>
<dbReference type="PANTHER" id="PTHR45436">
    <property type="entry name" value="SENSOR HISTIDINE KINASE YKOH"/>
    <property type="match status" value="1"/>
</dbReference>
<dbReference type="EMBL" id="BMQD01000014">
    <property type="protein sequence ID" value="GGK81105.1"/>
    <property type="molecule type" value="Genomic_DNA"/>
</dbReference>
<proteinExistence type="predicted"/>
<comment type="caution">
    <text evidence="8">The sequence shown here is derived from an EMBL/GenBank/DDBJ whole genome shotgun (WGS) entry which is preliminary data.</text>
</comment>
<dbReference type="InterPro" id="IPR050428">
    <property type="entry name" value="TCS_sensor_his_kinase"/>
</dbReference>
<evidence type="ECO:0000256" key="1">
    <source>
        <dbReference type="ARBA" id="ARBA00000085"/>
    </source>
</evidence>
<dbReference type="RefSeq" id="WP_191896515.1">
    <property type="nucleotide sequence ID" value="NZ_BMQD01000014.1"/>
</dbReference>
<keyword evidence="5" id="KW-0418">Kinase</keyword>
<evidence type="ECO:0000256" key="5">
    <source>
        <dbReference type="ARBA" id="ARBA00022777"/>
    </source>
</evidence>
<dbReference type="GO" id="GO:0000160">
    <property type="term" value="P:phosphorelay signal transduction system"/>
    <property type="evidence" value="ECO:0007669"/>
    <property type="project" value="TreeGrafter"/>
</dbReference>
<dbReference type="PANTHER" id="PTHR45436:SF5">
    <property type="entry name" value="SENSOR HISTIDINE KINASE TRCS"/>
    <property type="match status" value="1"/>
</dbReference>
<evidence type="ECO:0000256" key="3">
    <source>
        <dbReference type="ARBA" id="ARBA00022553"/>
    </source>
</evidence>
<dbReference type="GO" id="GO:0005886">
    <property type="term" value="C:plasma membrane"/>
    <property type="evidence" value="ECO:0007669"/>
    <property type="project" value="TreeGrafter"/>
</dbReference>
<accession>A0AA37BK61</accession>
<dbReference type="InterPro" id="IPR003594">
    <property type="entry name" value="HATPase_dom"/>
</dbReference>
<dbReference type="AlphaFoldDB" id="A0AA37BK61"/>
<gene>
    <name evidence="8" type="ORF">GCM10010126_45560</name>
</gene>
<comment type="catalytic activity">
    <reaction evidence="1">
        <text>ATP + protein L-histidine = ADP + protein N-phospho-L-histidine.</text>
        <dbReference type="EC" id="2.7.13.3"/>
    </reaction>
</comment>
<dbReference type="Pfam" id="PF08376">
    <property type="entry name" value="NIT"/>
    <property type="match status" value="1"/>
</dbReference>
<evidence type="ECO:0000256" key="6">
    <source>
        <dbReference type="SAM" id="MobiDB-lite"/>
    </source>
</evidence>
<feature type="region of interest" description="Disordered" evidence="6">
    <location>
        <begin position="745"/>
        <end position="800"/>
    </location>
</feature>
<keyword evidence="3" id="KW-0597">Phosphoprotein</keyword>
<feature type="compositionally biased region" description="Basic and acidic residues" evidence="6">
    <location>
        <begin position="788"/>
        <end position="800"/>
    </location>
</feature>
<dbReference type="InterPro" id="IPR036890">
    <property type="entry name" value="HATPase_C_sf"/>
</dbReference>
<organism evidence="8 9">
    <name type="scientific">Planomonospora parontospora</name>
    <dbReference type="NCBI Taxonomy" id="58119"/>
    <lineage>
        <taxon>Bacteria</taxon>
        <taxon>Bacillati</taxon>
        <taxon>Actinomycetota</taxon>
        <taxon>Actinomycetes</taxon>
        <taxon>Streptosporangiales</taxon>
        <taxon>Streptosporangiaceae</taxon>
        <taxon>Planomonospora</taxon>
    </lineage>
</organism>
<reference evidence="8" key="1">
    <citation type="journal article" date="2014" name="Int. J. Syst. Evol. Microbiol.">
        <title>Complete genome sequence of Corynebacterium casei LMG S-19264T (=DSM 44701T), isolated from a smear-ripened cheese.</title>
        <authorList>
            <consortium name="US DOE Joint Genome Institute (JGI-PGF)"/>
            <person name="Walter F."/>
            <person name="Albersmeier A."/>
            <person name="Kalinowski J."/>
            <person name="Ruckert C."/>
        </authorList>
    </citation>
    <scope>NUCLEOTIDE SEQUENCE</scope>
    <source>
        <strain evidence="8">JCM 3093</strain>
    </source>
</reference>
<feature type="region of interest" description="Disordered" evidence="6">
    <location>
        <begin position="625"/>
        <end position="661"/>
    </location>
</feature>
<evidence type="ECO:0000256" key="4">
    <source>
        <dbReference type="ARBA" id="ARBA00022679"/>
    </source>
</evidence>
<dbReference type="Pfam" id="PF02518">
    <property type="entry name" value="HATPase_c"/>
    <property type="match status" value="1"/>
</dbReference>